<dbReference type="Proteomes" id="UP001150062">
    <property type="component" value="Unassembled WGS sequence"/>
</dbReference>
<comment type="caution">
    <text evidence="3">The sequence shown here is derived from an EMBL/GenBank/DDBJ whole genome shotgun (WGS) entry which is preliminary data.</text>
</comment>
<reference evidence="3" key="1">
    <citation type="submission" date="2022-08" db="EMBL/GenBank/DDBJ databases">
        <title>Novel sulfate-reducing endosymbionts in the free-living metamonad Anaeramoeba.</title>
        <authorList>
            <person name="Jerlstrom-Hultqvist J."/>
            <person name="Cepicka I."/>
            <person name="Gallot-Lavallee L."/>
            <person name="Salas-Leiva D."/>
            <person name="Curtis B.A."/>
            <person name="Zahonova K."/>
            <person name="Pipaliya S."/>
            <person name="Dacks J."/>
            <person name="Roger A.J."/>
        </authorList>
    </citation>
    <scope>NUCLEOTIDE SEQUENCE</scope>
    <source>
        <strain evidence="3">Schooner1</strain>
    </source>
</reference>
<keyword evidence="4" id="KW-1185">Reference proteome</keyword>
<keyword evidence="1" id="KW-0479">Metal-binding</keyword>
<dbReference type="Pfam" id="PF00643">
    <property type="entry name" value="zf-B_box"/>
    <property type="match status" value="1"/>
</dbReference>
<accession>A0ABQ8ZDI5</accession>
<feature type="domain" description="B box-type" evidence="2">
    <location>
        <begin position="29"/>
        <end position="73"/>
    </location>
</feature>
<dbReference type="Gene3D" id="4.10.830.40">
    <property type="match status" value="1"/>
</dbReference>
<evidence type="ECO:0000259" key="2">
    <source>
        <dbReference type="PROSITE" id="PS50119"/>
    </source>
</evidence>
<evidence type="ECO:0000313" key="4">
    <source>
        <dbReference type="Proteomes" id="UP001150062"/>
    </source>
</evidence>
<evidence type="ECO:0000313" key="3">
    <source>
        <dbReference type="EMBL" id="KAJ6254818.1"/>
    </source>
</evidence>
<keyword evidence="1" id="KW-0863">Zinc-finger</keyword>
<name>A0ABQ8ZDI5_9EUKA</name>
<dbReference type="PROSITE" id="PS50119">
    <property type="entry name" value="ZF_BBOX"/>
    <property type="match status" value="1"/>
</dbReference>
<evidence type="ECO:0000256" key="1">
    <source>
        <dbReference type="PROSITE-ProRule" id="PRU00024"/>
    </source>
</evidence>
<proteinExistence type="predicted"/>
<gene>
    <name evidence="3" type="ORF">M0813_12130</name>
</gene>
<dbReference type="InterPro" id="IPR000315">
    <property type="entry name" value="Znf_B-box"/>
</dbReference>
<sequence length="106" mass="12844">MNKSRSSQKKKQKSQDIKILRDIRIPVEPKIPQCQVCEKKKADFYCTECKVHYCQNCKSEVHTSFWKKKHKDFIFQEPYVPRNVKDEQEILRYVKSNTLLRNHENE</sequence>
<keyword evidence="1" id="KW-0862">Zinc</keyword>
<dbReference type="CDD" id="cd19757">
    <property type="entry name" value="Bbox1"/>
    <property type="match status" value="1"/>
</dbReference>
<dbReference type="EMBL" id="JAOAOG010000017">
    <property type="protein sequence ID" value="KAJ6254818.1"/>
    <property type="molecule type" value="Genomic_DNA"/>
</dbReference>
<dbReference type="SUPFAM" id="SSF57845">
    <property type="entry name" value="B-box zinc-binding domain"/>
    <property type="match status" value="1"/>
</dbReference>
<organism evidence="3 4">
    <name type="scientific">Anaeramoeba flamelloides</name>
    <dbReference type="NCBI Taxonomy" id="1746091"/>
    <lineage>
        <taxon>Eukaryota</taxon>
        <taxon>Metamonada</taxon>
        <taxon>Anaeramoebidae</taxon>
        <taxon>Anaeramoeba</taxon>
    </lineage>
</organism>
<protein>
    <submittedName>
        <fullName evidence="3">Zinc finger protein</fullName>
    </submittedName>
</protein>